<accession>L0FA93</accession>
<dbReference type="InterPro" id="IPR001874">
    <property type="entry name" value="DHquinase_II"/>
</dbReference>
<dbReference type="PANTHER" id="PTHR21272">
    <property type="entry name" value="CATABOLIC 3-DEHYDROQUINASE"/>
    <property type="match status" value="1"/>
</dbReference>
<proteinExistence type="inferred from homology"/>
<evidence type="ECO:0000256" key="6">
    <source>
        <dbReference type="ARBA" id="ARBA00023141"/>
    </source>
</evidence>
<feature type="binding site" evidence="8 10">
    <location>
        <begin position="100"/>
        <end position="101"/>
    </location>
    <ligand>
        <name>substrate</name>
    </ligand>
</feature>
<dbReference type="eggNOG" id="COG0757">
    <property type="taxonomic scope" value="Bacteria"/>
</dbReference>
<dbReference type="OrthoDB" id="9790793at2"/>
<evidence type="ECO:0000256" key="10">
    <source>
        <dbReference type="PIRSR" id="PIRSR001399-2"/>
    </source>
</evidence>
<dbReference type="GO" id="GO:0019631">
    <property type="term" value="P:quinate catabolic process"/>
    <property type="evidence" value="ECO:0007669"/>
    <property type="project" value="TreeGrafter"/>
</dbReference>
<evidence type="ECO:0000256" key="1">
    <source>
        <dbReference type="ARBA" id="ARBA00001864"/>
    </source>
</evidence>
<protein>
    <recommendedName>
        <fullName evidence="5 8">3-dehydroquinate dehydratase</fullName>
        <shortName evidence="8">3-dehydroquinase</shortName>
        <ecNumber evidence="5 8">4.2.1.10</ecNumber>
    </recommendedName>
    <alternativeName>
        <fullName evidence="8">Type II DHQase</fullName>
    </alternativeName>
</protein>
<evidence type="ECO:0000256" key="7">
    <source>
        <dbReference type="ARBA" id="ARBA00023239"/>
    </source>
</evidence>
<feature type="active site" description="Proton acceptor" evidence="8 9">
    <location>
        <position position="23"/>
    </location>
</feature>
<comment type="similarity">
    <text evidence="3 8">Belongs to the type-II 3-dehydroquinase family.</text>
</comment>
<dbReference type="NCBIfam" id="NF003807">
    <property type="entry name" value="PRK05395.1-4"/>
    <property type="match status" value="1"/>
</dbReference>
<dbReference type="KEGG" id="ddl:Desdi_2444"/>
<evidence type="ECO:0000256" key="3">
    <source>
        <dbReference type="ARBA" id="ARBA00011037"/>
    </source>
</evidence>
<dbReference type="Gene3D" id="3.40.50.9100">
    <property type="entry name" value="Dehydroquinase, class II"/>
    <property type="match status" value="1"/>
</dbReference>
<keyword evidence="7 8" id="KW-0456">Lyase</keyword>
<feature type="active site" description="Proton donor" evidence="8 9">
    <location>
        <position position="99"/>
    </location>
</feature>
<dbReference type="HOGENOM" id="CLU_090968_3_0_9"/>
<evidence type="ECO:0000256" key="11">
    <source>
        <dbReference type="PIRSR" id="PIRSR001399-3"/>
    </source>
</evidence>
<dbReference type="PIRSF" id="PIRSF001399">
    <property type="entry name" value="DHquinase_II"/>
    <property type="match status" value="1"/>
</dbReference>
<comment type="pathway">
    <text evidence="2 8">Metabolic intermediate biosynthesis; chorismate biosynthesis; chorismate from D-erythrose 4-phosphate and phosphoenolpyruvate: step 3/7.</text>
</comment>
<keyword evidence="6 8" id="KW-0057">Aromatic amino acid biosynthesis</keyword>
<dbReference type="STRING" id="871963.Desdi_2444"/>
<dbReference type="GO" id="GO:0003855">
    <property type="term" value="F:3-dehydroquinate dehydratase activity"/>
    <property type="evidence" value="ECO:0007669"/>
    <property type="project" value="UniProtKB-UniRule"/>
</dbReference>
<feature type="binding site" evidence="8 10">
    <location>
        <position position="110"/>
    </location>
    <ligand>
        <name>substrate</name>
    </ligand>
</feature>
<dbReference type="InterPro" id="IPR036441">
    <property type="entry name" value="DHquinase_II_sf"/>
</dbReference>
<evidence type="ECO:0000313" key="12">
    <source>
        <dbReference type="EMBL" id="AGA69868.1"/>
    </source>
</evidence>
<dbReference type="HAMAP" id="MF_00169">
    <property type="entry name" value="AroQ"/>
    <property type="match status" value="1"/>
</dbReference>
<dbReference type="EMBL" id="CP003344">
    <property type="protein sequence ID" value="AGA69868.1"/>
    <property type="molecule type" value="Genomic_DNA"/>
</dbReference>
<evidence type="ECO:0000256" key="8">
    <source>
        <dbReference type="HAMAP-Rule" id="MF_00169"/>
    </source>
</evidence>
<comment type="catalytic activity">
    <reaction evidence="1 8">
        <text>3-dehydroquinate = 3-dehydroshikimate + H2O</text>
        <dbReference type="Rhea" id="RHEA:21096"/>
        <dbReference type="ChEBI" id="CHEBI:15377"/>
        <dbReference type="ChEBI" id="CHEBI:16630"/>
        <dbReference type="ChEBI" id="CHEBI:32364"/>
        <dbReference type="EC" id="4.2.1.10"/>
    </reaction>
</comment>
<dbReference type="EC" id="4.2.1.10" evidence="5 8"/>
<dbReference type="GO" id="GO:0009423">
    <property type="term" value="P:chorismate biosynthetic process"/>
    <property type="evidence" value="ECO:0007669"/>
    <property type="project" value="UniProtKB-UniRule"/>
</dbReference>
<dbReference type="GO" id="GO:0009073">
    <property type="term" value="P:aromatic amino acid family biosynthetic process"/>
    <property type="evidence" value="ECO:0007669"/>
    <property type="project" value="UniProtKB-KW"/>
</dbReference>
<keyword evidence="13" id="KW-1185">Reference proteome</keyword>
<evidence type="ECO:0000256" key="5">
    <source>
        <dbReference type="ARBA" id="ARBA00012060"/>
    </source>
</evidence>
<dbReference type="NCBIfam" id="NF003805">
    <property type="entry name" value="PRK05395.1-2"/>
    <property type="match status" value="1"/>
</dbReference>
<gene>
    <name evidence="8" type="primary">aroQ</name>
    <name evidence="12" type="ordered locus">Desdi_2444</name>
</gene>
<evidence type="ECO:0000313" key="13">
    <source>
        <dbReference type="Proteomes" id="UP000010797"/>
    </source>
</evidence>
<dbReference type="Proteomes" id="UP000010797">
    <property type="component" value="Chromosome"/>
</dbReference>
<comment type="subunit">
    <text evidence="4 8">Homododecamer.</text>
</comment>
<feature type="site" description="Transition state stabilizer" evidence="8 11">
    <location>
        <position position="18"/>
    </location>
</feature>
<feature type="binding site" evidence="8 10">
    <location>
        <position position="73"/>
    </location>
    <ligand>
        <name>substrate</name>
    </ligand>
</feature>
<evidence type="ECO:0000256" key="4">
    <source>
        <dbReference type="ARBA" id="ARBA00011193"/>
    </source>
</evidence>
<name>L0FA93_DESDL</name>
<dbReference type="GO" id="GO:0008652">
    <property type="term" value="P:amino acid biosynthetic process"/>
    <property type="evidence" value="ECO:0007669"/>
    <property type="project" value="UniProtKB-KW"/>
</dbReference>
<sequence length="146" mass="16229">MGKLWVLHGPNMNLLGSREPEKYGTQTLEDINQALIKRAETAGIPIQVAQTNFEGEIIQWIHSMGPEDFLIINPGAWTHYSYAIRDAIASVQVPTIEVHLSNIHAREEFRKTSVIAPVCRGQISGLGGKSYSLAMQYALELLTRQA</sequence>
<feature type="binding site" evidence="8 10">
    <location>
        <position position="79"/>
    </location>
    <ligand>
        <name>substrate</name>
    </ligand>
</feature>
<dbReference type="RefSeq" id="WP_015262839.1">
    <property type="nucleotide sequence ID" value="NC_019903.1"/>
</dbReference>
<keyword evidence="8" id="KW-0028">Amino-acid biosynthesis</keyword>
<dbReference type="NCBIfam" id="NF003806">
    <property type="entry name" value="PRK05395.1-3"/>
    <property type="match status" value="1"/>
</dbReference>
<dbReference type="SUPFAM" id="SSF52304">
    <property type="entry name" value="Type II 3-dehydroquinate dehydratase"/>
    <property type="match status" value="1"/>
</dbReference>
<organism evidence="12 13">
    <name type="scientific">Desulfitobacterium dichloroeliminans (strain LMG P-21439 / DCA1)</name>
    <dbReference type="NCBI Taxonomy" id="871963"/>
    <lineage>
        <taxon>Bacteria</taxon>
        <taxon>Bacillati</taxon>
        <taxon>Bacillota</taxon>
        <taxon>Clostridia</taxon>
        <taxon>Eubacteriales</taxon>
        <taxon>Desulfitobacteriaceae</taxon>
        <taxon>Desulfitobacterium</taxon>
    </lineage>
</organism>
<feature type="binding site" evidence="8 10">
    <location>
        <position position="86"/>
    </location>
    <ligand>
        <name>substrate</name>
    </ligand>
</feature>
<dbReference type="PANTHER" id="PTHR21272:SF3">
    <property type="entry name" value="CATABOLIC 3-DEHYDROQUINASE"/>
    <property type="match status" value="1"/>
</dbReference>
<comment type="function">
    <text evidence="8">Catalyzes a trans-dehydration via an enolate intermediate.</text>
</comment>
<dbReference type="NCBIfam" id="TIGR01088">
    <property type="entry name" value="aroQ"/>
    <property type="match status" value="1"/>
</dbReference>
<dbReference type="CDD" id="cd00466">
    <property type="entry name" value="DHQase_II"/>
    <property type="match status" value="1"/>
</dbReference>
<evidence type="ECO:0000256" key="9">
    <source>
        <dbReference type="PIRSR" id="PIRSR001399-1"/>
    </source>
</evidence>
<dbReference type="UniPathway" id="UPA00053">
    <property type="reaction ID" value="UER00086"/>
</dbReference>
<dbReference type="AlphaFoldDB" id="L0FA93"/>
<reference evidence="13" key="1">
    <citation type="submission" date="2012-02" db="EMBL/GenBank/DDBJ databases">
        <title>Complete sequence of Desulfitobacterium dichloroeliminans LMG P-21439.</title>
        <authorList>
            <person name="Lucas S."/>
            <person name="Han J."/>
            <person name="Lapidus A."/>
            <person name="Cheng J.-F."/>
            <person name="Goodwin L."/>
            <person name="Pitluck S."/>
            <person name="Peters L."/>
            <person name="Ovchinnikova G."/>
            <person name="Teshima H."/>
            <person name="Detter J.C."/>
            <person name="Han C."/>
            <person name="Tapia R."/>
            <person name="Land M."/>
            <person name="Hauser L."/>
            <person name="Kyrpides N."/>
            <person name="Ivanova N."/>
            <person name="Pagani I."/>
            <person name="Kruse T."/>
            <person name="de Vos W.M."/>
            <person name="Boon N."/>
            <person name="Smidt H."/>
            <person name="Woyke T."/>
        </authorList>
    </citation>
    <scope>NUCLEOTIDE SEQUENCE [LARGE SCALE GENOMIC DNA]</scope>
    <source>
        <strain evidence="13">LMG P-21439 / DCA1</strain>
    </source>
</reference>
<dbReference type="Pfam" id="PF01220">
    <property type="entry name" value="DHquinase_II"/>
    <property type="match status" value="1"/>
</dbReference>
<evidence type="ECO:0000256" key="2">
    <source>
        <dbReference type="ARBA" id="ARBA00004902"/>
    </source>
</evidence>